<evidence type="ECO:0000313" key="2">
    <source>
        <dbReference type="EMBL" id="KGN54073.1"/>
    </source>
</evidence>
<dbReference type="InterPro" id="IPR036047">
    <property type="entry name" value="F-box-like_dom_sf"/>
</dbReference>
<evidence type="ECO:0000259" key="1">
    <source>
        <dbReference type="PROSITE" id="PS50181"/>
    </source>
</evidence>
<dbReference type="InterPro" id="IPR001810">
    <property type="entry name" value="F-box_dom"/>
</dbReference>
<dbReference type="CDD" id="cd22152">
    <property type="entry name" value="F-box_AtAFR-like"/>
    <property type="match status" value="1"/>
</dbReference>
<dbReference type="PANTHER" id="PTHR46407">
    <property type="entry name" value="OS02G0208700 PROTEIN"/>
    <property type="match status" value="1"/>
</dbReference>
<dbReference type="InterPro" id="IPR044595">
    <property type="entry name" value="KMD1-4"/>
</dbReference>
<dbReference type="OrthoDB" id="191037at2759"/>
<dbReference type="SUPFAM" id="SSF117281">
    <property type="entry name" value="Kelch motif"/>
    <property type="match status" value="1"/>
</dbReference>
<organism evidence="2 3">
    <name type="scientific">Cucumis sativus</name>
    <name type="common">Cucumber</name>
    <dbReference type="NCBI Taxonomy" id="3659"/>
    <lineage>
        <taxon>Eukaryota</taxon>
        <taxon>Viridiplantae</taxon>
        <taxon>Streptophyta</taxon>
        <taxon>Embryophyta</taxon>
        <taxon>Tracheophyta</taxon>
        <taxon>Spermatophyta</taxon>
        <taxon>Magnoliopsida</taxon>
        <taxon>eudicotyledons</taxon>
        <taxon>Gunneridae</taxon>
        <taxon>Pentapetalae</taxon>
        <taxon>rosids</taxon>
        <taxon>fabids</taxon>
        <taxon>Cucurbitales</taxon>
        <taxon>Cucurbitaceae</taxon>
        <taxon>Benincaseae</taxon>
        <taxon>Cucumis</taxon>
    </lineage>
</organism>
<dbReference type="GO" id="GO:2000762">
    <property type="term" value="P:regulation of phenylpropanoid metabolic process"/>
    <property type="evidence" value="ECO:0007669"/>
    <property type="project" value="InterPro"/>
</dbReference>
<dbReference type="Pfam" id="PF24681">
    <property type="entry name" value="Kelch_KLHDC2_KLHL20_DRC7"/>
    <property type="match status" value="1"/>
</dbReference>
<keyword evidence="3" id="KW-1185">Reference proteome</keyword>
<reference evidence="2 3" key="4">
    <citation type="journal article" date="2011" name="BMC Genomics">
        <title>RNA-Seq improves annotation of protein-coding genes in the cucumber genome.</title>
        <authorList>
            <person name="Li Z."/>
            <person name="Zhang Z."/>
            <person name="Yan P."/>
            <person name="Huang S."/>
            <person name="Fei Z."/>
            <person name="Lin K."/>
        </authorList>
    </citation>
    <scope>NUCLEOTIDE SEQUENCE [LARGE SCALE GENOMIC DNA]</scope>
    <source>
        <strain evidence="3">cv. 9930</strain>
    </source>
</reference>
<dbReference type="InterPro" id="IPR015915">
    <property type="entry name" value="Kelch-typ_b-propeller"/>
</dbReference>
<dbReference type="OMA" id="VMGSEYQ"/>
<dbReference type="AlphaFoldDB" id="A0A0A0KX31"/>
<reference evidence="2 3" key="2">
    <citation type="journal article" date="2009" name="PLoS ONE">
        <title>An integrated genetic and cytogenetic map of the cucumber genome.</title>
        <authorList>
            <person name="Ren Y."/>
            <person name="Zhang Z."/>
            <person name="Liu J."/>
            <person name="Staub J.E."/>
            <person name="Han Y."/>
            <person name="Cheng Z."/>
            <person name="Li X."/>
            <person name="Lu J."/>
            <person name="Miao H."/>
            <person name="Kang H."/>
            <person name="Xie B."/>
            <person name="Gu X."/>
            <person name="Wang X."/>
            <person name="Du Y."/>
            <person name="Jin W."/>
            <person name="Huang S."/>
        </authorList>
    </citation>
    <scope>NUCLEOTIDE SEQUENCE [LARGE SCALE GENOMIC DNA]</scope>
    <source>
        <strain evidence="3">cv. 9930</strain>
    </source>
</reference>
<evidence type="ECO:0000313" key="3">
    <source>
        <dbReference type="Proteomes" id="UP000029981"/>
    </source>
</evidence>
<proteinExistence type="predicted"/>
<dbReference type="GO" id="GO:0080037">
    <property type="term" value="P:negative regulation of cytokinin-activated signaling pathway"/>
    <property type="evidence" value="ECO:0007669"/>
    <property type="project" value="InterPro"/>
</dbReference>
<dbReference type="PANTHER" id="PTHR46407:SF6">
    <property type="entry name" value="F-BOX DOMAIN-CONTAINING PROTEIN"/>
    <property type="match status" value="1"/>
</dbReference>
<dbReference type="Gene3D" id="1.20.1280.50">
    <property type="match status" value="1"/>
</dbReference>
<reference evidence="2 3" key="3">
    <citation type="journal article" date="2010" name="BMC Genomics">
        <title>Transcriptome sequencing and comparative analysis of cucumber flowers with different sex types.</title>
        <authorList>
            <person name="Guo S."/>
            <person name="Zheng Y."/>
            <person name="Joung J.G."/>
            <person name="Liu S."/>
            <person name="Zhang Z."/>
            <person name="Crasta O.R."/>
            <person name="Sobral B.W."/>
            <person name="Xu Y."/>
            <person name="Huang S."/>
            <person name="Fei Z."/>
        </authorList>
    </citation>
    <scope>NUCLEOTIDE SEQUENCE [LARGE SCALE GENOMIC DNA]</scope>
    <source>
        <strain evidence="3">cv. 9930</strain>
    </source>
</reference>
<dbReference type="KEGG" id="csv:101216728"/>
<dbReference type="EMBL" id="CM002925">
    <property type="protein sequence ID" value="KGN54073.1"/>
    <property type="molecule type" value="Genomic_DNA"/>
</dbReference>
<accession>A0A0A0KX31</accession>
<dbReference type="InterPro" id="IPR006652">
    <property type="entry name" value="Kelch_1"/>
</dbReference>
<dbReference type="SUPFAM" id="SSF81383">
    <property type="entry name" value="F-box domain"/>
    <property type="match status" value="1"/>
</dbReference>
<dbReference type="Proteomes" id="UP000029981">
    <property type="component" value="Chromosome 4"/>
</dbReference>
<reference evidence="2 3" key="1">
    <citation type="journal article" date="2009" name="Nat. Genet.">
        <title>The genome of the cucumber, Cucumis sativus L.</title>
        <authorList>
            <person name="Huang S."/>
            <person name="Li R."/>
            <person name="Zhang Z."/>
            <person name="Li L."/>
            <person name="Gu X."/>
            <person name="Fan W."/>
            <person name="Lucas W.J."/>
            <person name="Wang X."/>
            <person name="Xie B."/>
            <person name="Ni P."/>
            <person name="Ren Y."/>
            <person name="Zhu H."/>
            <person name="Li J."/>
            <person name="Lin K."/>
            <person name="Jin W."/>
            <person name="Fei Z."/>
            <person name="Li G."/>
            <person name="Staub J."/>
            <person name="Kilian A."/>
            <person name="van der Vossen E.A."/>
            <person name="Wu Y."/>
            <person name="Guo J."/>
            <person name="He J."/>
            <person name="Jia Z."/>
            <person name="Ren Y."/>
            <person name="Tian G."/>
            <person name="Lu Y."/>
            <person name="Ruan J."/>
            <person name="Qian W."/>
            <person name="Wang M."/>
            <person name="Huang Q."/>
            <person name="Li B."/>
            <person name="Xuan Z."/>
            <person name="Cao J."/>
            <person name="Asan"/>
            <person name="Wu Z."/>
            <person name="Zhang J."/>
            <person name="Cai Q."/>
            <person name="Bai Y."/>
            <person name="Zhao B."/>
            <person name="Han Y."/>
            <person name="Li Y."/>
            <person name="Li X."/>
            <person name="Wang S."/>
            <person name="Shi Q."/>
            <person name="Liu S."/>
            <person name="Cho W.K."/>
            <person name="Kim J.Y."/>
            <person name="Xu Y."/>
            <person name="Heller-Uszynska K."/>
            <person name="Miao H."/>
            <person name="Cheng Z."/>
            <person name="Zhang S."/>
            <person name="Wu J."/>
            <person name="Yang Y."/>
            <person name="Kang H."/>
            <person name="Li M."/>
            <person name="Liang H."/>
            <person name="Ren X."/>
            <person name="Shi Z."/>
            <person name="Wen M."/>
            <person name="Jian M."/>
            <person name="Yang H."/>
            <person name="Zhang G."/>
            <person name="Yang Z."/>
            <person name="Chen R."/>
            <person name="Liu S."/>
            <person name="Li J."/>
            <person name="Ma L."/>
            <person name="Liu H."/>
            <person name="Zhou Y."/>
            <person name="Zhao J."/>
            <person name="Fang X."/>
            <person name="Li G."/>
            <person name="Fang L."/>
            <person name="Li Y."/>
            <person name="Liu D."/>
            <person name="Zheng H."/>
            <person name="Zhang Y."/>
            <person name="Qin N."/>
            <person name="Li Z."/>
            <person name="Yang G."/>
            <person name="Yang S."/>
            <person name="Bolund L."/>
            <person name="Kristiansen K."/>
            <person name="Zheng H."/>
            <person name="Li S."/>
            <person name="Zhang X."/>
            <person name="Yang H."/>
            <person name="Wang J."/>
            <person name="Sun R."/>
            <person name="Zhang B."/>
            <person name="Jiang S."/>
            <person name="Wang J."/>
            <person name="Du Y."/>
            <person name="Li S."/>
        </authorList>
    </citation>
    <scope>NUCLEOTIDE SEQUENCE [LARGE SCALE GENOMIC DNA]</scope>
    <source>
        <strain evidence="3">cv. 9930</strain>
    </source>
</reference>
<dbReference type="PROSITE" id="PS50181">
    <property type="entry name" value="FBOX"/>
    <property type="match status" value="1"/>
</dbReference>
<name>A0A0A0KX31_CUCSA</name>
<dbReference type="SMART" id="SM00612">
    <property type="entry name" value="Kelch"/>
    <property type="match status" value="2"/>
</dbReference>
<dbReference type="Gene3D" id="2.120.10.80">
    <property type="entry name" value="Kelch-type beta propeller"/>
    <property type="match status" value="1"/>
</dbReference>
<dbReference type="eggNOG" id="KOG1072">
    <property type="taxonomic scope" value="Eukaryota"/>
</dbReference>
<dbReference type="Pfam" id="PF00646">
    <property type="entry name" value="F-box"/>
    <property type="match status" value="1"/>
</dbReference>
<feature type="domain" description="F-box" evidence="1">
    <location>
        <begin position="9"/>
        <end position="56"/>
    </location>
</feature>
<dbReference type="SMART" id="SM00256">
    <property type="entry name" value="FBOX"/>
    <property type="match status" value="1"/>
</dbReference>
<dbReference type="Gramene" id="KGN54073">
    <property type="protein sequence ID" value="KGN54073"/>
    <property type="gene ID" value="Csa_4G280500"/>
</dbReference>
<protein>
    <recommendedName>
        <fullName evidence="1">F-box domain-containing protein</fullName>
    </recommendedName>
</protein>
<gene>
    <name evidence="2" type="ORF">Csa_4G280500</name>
</gene>
<sequence>MENFESNFTEFIPGLPEELSLDCITRLPYTSHRLASAVCRRWQQLISSPDFYYHRRKSGATTLLSCFIQALPPAFSTTGWKLCTSLAYGLTVFDSLSQSWDRIPSIPQYPDGLPLFCHIASTEGKLVLMGGWDPATYDPIIDVFVYDFTQGAWRKGKDMPSKRSFFAIGASDGRVYISGGHDESKNALKSAWVYDLRTDEWTELPQMSQGRDECEGLMVGREFWVVSGYDTERQGMFDASAEVYDLDSGEWRVVDQAWEEGRCPRACIGMDKDGKLTNWSESAPAVRVGACGMVMGSRTLVTGSEYQGGPQNFYVMEGEGGQNGKMRKINVPEEYGGYVQSGCCVEV</sequence>